<dbReference type="Proteomes" id="UP000799764">
    <property type="component" value="Unassembled WGS sequence"/>
</dbReference>
<accession>A0A9P4PUH5</accession>
<feature type="repeat" description="ANK" evidence="4">
    <location>
        <begin position="281"/>
        <end position="317"/>
    </location>
</feature>
<protein>
    <recommendedName>
        <fullName evidence="1">protein S-acyltransferase</fullName>
        <ecNumber evidence="1">2.3.1.225</ecNumber>
    </recommendedName>
</protein>
<evidence type="ECO:0000313" key="6">
    <source>
        <dbReference type="Proteomes" id="UP000799764"/>
    </source>
</evidence>
<dbReference type="InterPro" id="IPR002110">
    <property type="entry name" value="Ankyrin_rpt"/>
</dbReference>
<dbReference type="EC" id="2.3.1.225" evidence="1"/>
<dbReference type="PANTHER" id="PTHR24161:SF85">
    <property type="entry name" value="PALMITOYLTRANSFERASE HIP14"/>
    <property type="match status" value="1"/>
</dbReference>
<proteinExistence type="predicted"/>
<dbReference type="SMART" id="SM00248">
    <property type="entry name" value="ANK"/>
    <property type="match status" value="5"/>
</dbReference>
<keyword evidence="6" id="KW-1185">Reference proteome</keyword>
<gene>
    <name evidence="5" type="ORF">P171DRAFT_428985</name>
</gene>
<evidence type="ECO:0000256" key="3">
    <source>
        <dbReference type="ARBA" id="ARBA00023043"/>
    </source>
</evidence>
<comment type="caution">
    <text evidence="5">The sequence shown here is derived from an EMBL/GenBank/DDBJ whole genome shotgun (WGS) entry which is preliminary data.</text>
</comment>
<dbReference type="Gene3D" id="1.25.40.20">
    <property type="entry name" value="Ankyrin repeat-containing domain"/>
    <property type="match status" value="3"/>
</dbReference>
<keyword evidence="2" id="KW-0677">Repeat</keyword>
<sequence length="503" mass="55781">MKVKLMVQKSVNLNAHALLASIKIRLVDVLETLLAAGMDPNMHRLHDDKWEYKHAMGYTRTALEEYPLWVAATQHGPENDKLTHEERETRDNSVKMVGLLLAHGADPFATFKSRNPSHMSEHVRSVINETKDSVLISVEELDAEPEFQKVSILHDLLEHGNLVHPILEMSNLDPHHRDSRGRTVLHAASLSRVGIHAPIDVLLFGAGQEVEGPRQSAPSFLHHLSSIGTDKLAVDNQGRNILHLMLVAANGHLVSCHPILWVLPLLSEAEITALTTQADVYGNTPLHLALRYAILRRDASPVEALLEAGADPFAQDNRGNTALHILAYRVAESEAPWTLFTKMLELGLDINTRNSTGQTPIFNLNRSLPVYIGHVGSARAEYVTPAQALALFEDAGADLFARDKHGAGLLHVAAQLKQKEFPRSNRGMRHEQMRVATRFELLVNKGLDVAMEDEKKRTALDVAAAYDNQSVLKLFDKDNVRNKVTAAELEEVGAEYDSDDMGF</sequence>
<dbReference type="PROSITE" id="PS50088">
    <property type="entry name" value="ANK_REPEAT"/>
    <property type="match status" value="1"/>
</dbReference>
<evidence type="ECO:0000256" key="1">
    <source>
        <dbReference type="ARBA" id="ARBA00012210"/>
    </source>
</evidence>
<organism evidence="5 6">
    <name type="scientific">Karstenula rhodostoma CBS 690.94</name>
    <dbReference type="NCBI Taxonomy" id="1392251"/>
    <lineage>
        <taxon>Eukaryota</taxon>
        <taxon>Fungi</taxon>
        <taxon>Dikarya</taxon>
        <taxon>Ascomycota</taxon>
        <taxon>Pezizomycotina</taxon>
        <taxon>Dothideomycetes</taxon>
        <taxon>Pleosporomycetidae</taxon>
        <taxon>Pleosporales</taxon>
        <taxon>Massarineae</taxon>
        <taxon>Didymosphaeriaceae</taxon>
        <taxon>Karstenula</taxon>
    </lineage>
</organism>
<evidence type="ECO:0000256" key="4">
    <source>
        <dbReference type="PROSITE-ProRule" id="PRU00023"/>
    </source>
</evidence>
<evidence type="ECO:0000313" key="5">
    <source>
        <dbReference type="EMBL" id="KAF2449036.1"/>
    </source>
</evidence>
<dbReference type="AlphaFoldDB" id="A0A9P4PUH5"/>
<dbReference type="SUPFAM" id="SSF48403">
    <property type="entry name" value="Ankyrin repeat"/>
    <property type="match status" value="1"/>
</dbReference>
<dbReference type="EMBL" id="MU001495">
    <property type="protein sequence ID" value="KAF2449036.1"/>
    <property type="molecule type" value="Genomic_DNA"/>
</dbReference>
<keyword evidence="3 4" id="KW-0040">ANK repeat</keyword>
<name>A0A9P4PUH5_9PLEO</name>
<reference evidence="5" key="1">
    <citation type="journal article" date="2020" name="Stud. Mycol.">
        <title>101 Dothideomycetes genomes: a test case for predicting lifestyles and emergence of pathogens.</title>
        <authorList>
            <person name="Haridas S."/>
            <person name="Albert R."/>
            <person name="Binder M."/>
            <person name="Bloem J."/>
            <person name="Labutti K."/>
            <person name="Salamov A."/>
            <person name="Andreopoulos B."/>
            <person name="Baker S."/>
            <person name="Barry K."/>
            <person name="Bills G."/>
            <person name="Bluhm B."/>
            <person name="Cannon C."/>
            <person name="Castanera R."/>
            <person name="Culley D."/>
            <person name="Daum C."/>
            <person name="Ezra D."/>
            <person name="Gonzalez J."/>
            <person name="Henrissat B."/>
            <person name="Kuo A."/>
            <person name="Liang C."/>
            <person name="Lipzen A."/>
            <person name="Lutzoni F."/>
            <person name="Magnuson J."/>
            <person name="Mondo S."/>
            <person name="Nolan M."/>
            <person name="Ohm R."/>
            <person name="Pangilinan J."/>
            <person name="Park H.-J."/>
            <person name="Ramirez L."/>
            <person name="Alfaro M."/>
            <person name="Sun H."/>
            <person name="Tritt A."/>
            <person name="Yoshinaga Y."/>
            <person name="Zwiers L.-H."/>
            <person name="Turgeon B."/>
            <person name="Goodwin S."/>
            <person name="Spatafora J."/>
            <person name="Crous P."/>
            <person name="Grigoriev I."/>
        </authorList>
    </citation>
    <scope>NUCLEOTIDE SEQUENCE</scope>
    <source>
        <strain evidence="5">CBS 690.94</strain>
    </source>
</reference>
<dbReference type="PANTHER" id="PTHR24161">
    <property type="entry name" value="ANK_REP_REGION DOMAIN-CONTAINING PROTEIN-RELATED"/>
    <property type="match status" value="1"/>
</dbReference>
<dbReference type="InterPro" id="IPR036770">
    <property type="entry name" value="Ankyrin_rpt-contain_sf"/>
</dbReference>
<dbReference type="Pfam" id="PF00023">
    <property type="entry name" value="Ank"/>
    <property type="match status" value="1"/>
</dbReference>
<dbReference type="GO" id="GO:0019706">
    <property type="term" value="F:protein-cysteine S-palmitoyltransferase activity"/>
    <property type="evidence" value="ECO:0007669"/>
    <property type="project" value="UniProtKB-EC"/>
</dbReference>
<evidence type="ECO:0000256" key="2">
    <source>
        <dbReference type="ARBA" id="ARBA00022737"/>
    </source>
</evidence>
<dbReference type="PROSITE" id="PS50297">
    <property type="entry name" value="ANK_REP_REGION"/>
    <property type="match status" value="1"/>
</dbReference>
<dbReference type="OrthoDB" id="21416at2759"/>